<reference evidence="3" key="1">
    <citation type="submission" date="2020-06" db="EMBL/GenBank/DDBJ databases">
        <title>Insight into the genomes of haloalkaliphilic bacilli from Kenyan soda lakes.</title>
        <authorList>
            <person name="Mwirichia R."/>
            <person name="Villamizar G.C."/>
            <person name="Poehlein A."/>
            <person name="Mugweru J."/>
            <person name="Kipnyargis A."/>
            <person name="Kiplimo D."/>
            <person name="Orwa P."/>
            <person name="Daniel R."/>
        </authorList>
    </citation>
    <scope>NUCLEOTIDE SEQUENCE</scope>
    <source>
        <strain evidence="3">B1096_S55</strain>
    </source>
</reference>
<proteinExistence type="predicted"/>
<dbReference type="CDD" id="cd00093">
    <property type="entry name" value="HTH_XRE"/>
    <property type="match status" value="1"/>
</dbReference>
<sequence>MSLGDKIKNKRKTNKLTQKELGKSVGVSEAAISQYESNTRHPDWETIQKIANTLKVNPYYFLDIDEETETKDILEVLESSNLTLEGKLLTVEEKERAIQIIKLMLNTKDTQ</sequence>
<comment type="caution">
    <text evidence="3">The sequence shown here is derived from an EMBL/GenBank/DDBJ whole genome shotgun (WGS) entry which is preliminary data.</text>
</comment>
<accession>A0A9Q4B2Q5</accession>
<gene>
    <name evidence="3" type="ORF">HXA33_10120</name>
</gene>
<dbReference type="InterPro" id="IPR010982">
    <property type="entry name" value="Lambda_DNA-bd_dom_sf"/>
</dbReference>
<dbReference type="RefSeq" id="WP_257821400.1">
    <property type="nucleotide sequence ID" value="NZ_JABXYM010000001.1"/>
</dbReference>
<dbReference type="EMBL" id="JABXYM010000001">
    <property type="protein sequence ID" value="MCR6096912.1"/>
    <property type="molecule type" value="Genomic_DNA"/>
</dbReference>
<dbReference type="PROSITE" id="PS50943">
    <property type="entry name" value="HTH_CROC1"/>
    <property type="match status" value="1"/>
</dbReference>
<dbReference type="AlphaFoldDB" id="A0A9Q4B2Q5"/>
<dbReference type="InterPro" id="IPR001387">
    <property type="entry name" value="Cro/C1-type_HTH"/>
</dbReference>
<dbReference type="PANTHER" id="PTHR46558">
    <property type="entry name" value="TRACRIPTIONAL REGULATORY PROTEIN-RELATED-RELATED"/>
    <property type="match status" value="1"/>
</dbReference>
<keyword evidence="1" id="KW-0238">DNA-binding</keyword>
<evidence type="ECO:0000313" key="4">
    <source>
        <dbReference type="Proteomes" id="UP001057753"/>
    </source>
</evidence>
<dbReference type="Gene3D" id="1.10.260.40">
    <property type="entry name" value="lambda repressor-like DNA-binding domains"/>
    <property type="match status" value="1"/>
</dbReference>
<dbReference type="GO" id="GO:0003677">
    <property type="term" value="F:DNA binding"/>
    <property type="evidence" value="ECO:0007669"/>
    <property type="project" value="UniProtKB-KW"/>
</dbReference>
<dbReference type="Proteomes" id="UP001057753">
    <property type="component" value="Unassembled WGS sequence"/>
</dbReference>
<organism evidence="3 4">
    <name type="scientific">Salipaludibacillus agaradhaerens</name>
    <name type="common">Bacillus agaradhaerens</name>
    <dbReference type="NCBI Taxonomy" id="76935"/>
    <lineage>
        <taxon>Bacteria</taxon>
        <taxon>Bacillati</taxon>
        <taxon>Bacillota</taxon>
        <taxon>Bacilli</taxon>
        <taxon>Bacillales</taxon>
        <taxon>Bacillaceae</taxon>
    </lineage>
</organism>
<dbReference type="SUPFAM" id="SSF47413">
    <property type="entry name" value="lambda repressor-like DNA-binding domains"/>
    <property type="match status" value="1"/>
</dbReference>
<dbReference type="PANTHER" id="PTHR46558:SF11">
    <property type="entry name" value="HTH-TYPE TRANSCRIPTIONAL REGULATOR XRE"/>
    <property type="match status" value="1"/>
</dbReference>
<evidence type="ECO:0000259" key="2">
    <source>
        <dbReference type="PROSITE" id="PS50943"/>
    </source>
</evidence>
<protein>
    <submittedName>
        <fullName evidence="3">Helix-turn-helix transcriptional regulator</fullName>
    </submittedName>
</protein>
<evidence type="ECO:0000313" key="3">
    <source>
        <dbReference type="EMBL" id="MCR6096912.1"/>
    </source>
</evidence>
<feature type="domain" description="HTH cro/C1-type" evidence="2">
    <location>
        <begin position="7"/>
        <end position="61"/>
    </location>
</feature>
<evidence type="ECO:0000256" key="1">
    <source>
        <dbReference type="ARBA" id="ARBA00023125"/>
    </source>
</evidence>
<dbReference type="Pfam" id="PF01381">
    <property type="entry name" value="HTH_3"/>
    <property type="match status" value="1"/>
</dbReference>
<dbReference type="SMART" id="SM00530">
    <property type="entry name" value="HTH_XRE"/>
    <property type="match status" value="1"/>
</dbReference>
<keyword evidence="4" id="KW-1185">Reference proteome</keyword>
<name>A0A9Q4B2Q5_SALAG</name>